<dbReference type="Proteomes" id="UP000334340">
    <property type="component" value="Unassembled WGS sequence"/>
</dbReference>
<evidence type="ECO:0000313" key="2">
    <source>
        <dbReference type="Proteomes" id="UP000334340"/>
    </source>
</evidence>
<accession>A0A564ZEC3</accession>
<reference evidence="1 2" key="1">
    <citation type="submission" date="2019-07" db="EMBL/GenBank/DDBJ databases">
        <authorList>
            <person name="Cremers G."/>
        </authorList>
    </citation>
    <scope>NUCLEOTIDE SEQUENCE [LARGE SCALE GENOMIC DNA]</scope>
</reference>
<proteinExistence type="predicted"/>
<dbReference type="AlphaFoldDB" id="A0A564ZEC3"/>
<name>A0A564ZEC3_9BACT</name>
<keyword evidence="2" id="KW-1185">Reference proteome</keyword>
<protein>
    <submittedName>
        <fullName evidence="1">Uncharacterized protein</fullName>
    </submittedName>
</protein>
<dbReference type="EMBL" id="CABIKM010000001">
    <property type="protein sequence ID" value="VUZ83669.1"/>
    <property type="molecule type" value="Genomic_DNA"/>
</dbReference>
<evidence type="ECO:0000313" key="1">
    <source>
        <dbReference type="EMBL" id="VUZ83669.1"/>
    </source>
</evidence>
<gene>
    <name evidence="1" type="ORF">MELA_00022</name>
</gene>
<organism evidence="1 2">
    <name type="scientific">Candidatus Methylomirabilis lanthanidiphila</name>
    <dbReference type="NCBI Taxonomy" id="2211376"/>
    <lineage>
        <taxon>Bacteria</taxon>
        <taxon>Candidatus Methylomirabilota</taxon>
        <taxon>Candidatus Methylomirabilia</taxon>
        <taxon>Candidatus Methylomirabilales</taxon>
        <taxon>Candidatus Methylomirabilaceae</taxon>
        <taxon>Candidatus Methylomirabilis</taxon>
    </lineage>
</organism>
<sequence>MEADGLTELDVAESIVNAVAIYKRLRSRSPRRASPSEYLYVIQSTSLEGIIVYSKGKLIREQGEDHFYFLISSKRAL</sequence>